<dbReference type="AlphaFoldDB" id="A0A5E4E704"/>
<comment type="similarity">
    <text evidence="1">Belongs to the RNA polymerase beta chain family.</text>
</comment>
<feature type="domain" description="DNA-directed RNA polymerase subunit 2 hybrid-binding" evidence="7">
    <location>
        <begin position="1"/>
        <end position="51"/>
    </location>
</feature>
<evidence type="ECO:0000256" key="1">
    <source>
        <dbReference type="ARBA" id="ARBA00006835"/>
    </source>
</evidence>
<sequence length="85" mass="9536">MPFSEVTGMRPDLIINPHAFPSRMTIGMLLESIAAKSIHKKKCIAGAPPRRQSTDVYVLRWPELLYCSSNKVMEGAMVGENVRVY</sequence>
<dbReference type="Gramene" id="VVA10511">
    <property type="protein sequence ID" value="VVA10511"/>
    <property type="gene ID" value="Prudul26B000981"/>
</dbReference>
<accession>A0A5E4E704</accession>
<dbReference type="InterPro" id="IPR007120">
    <property type="entry name" value="DNA-dir_RNAP_su2_dom"/>
</dbReference>
<dbReference type="InterPro" id="IPR015712">
    <property type="entry name" value="DNA-dir_RNA_pol_su2"/>
</dbReference>
<evidence type="ECO:0000256" key="4">
    <source>
        <dbReference type="ARBA" id="ARBA00022679"/>
    </source>
</evidence>
<evidence type="ECO:0000256" key="6">
    <source>
        <dbReference type="ARBA" id="ARBA00023163"/>
    </source>
</evidence>
<evidence type="ECO:0000256" key="5">
    <source>
        <dbReference type="ARBA" id="ARBA00022695"/>
    </source>
</evidence>
<protein>
    <recommendedName>
        <fullName evidence="2">DNA-directed RNA polymerase</fullName>
        <ecNumber evidence="2">2.7.7.6</ecNumber>
    </recommendedName>
</protein>
<dbReference type="PANTHER" id="PTHR20856">
    <property type="entry name" value="DNA-DIRECTED RNA POLYMERASE I SUBUNIT 2"/>
    <property type="match status" value="1"/>
</dbReference>
<proteinExistence type="inferred from homology"/>
<keyword evidence="5" id="KW-0548">Nucleotidyltransferase</keyword>
<evidence type="ECO:0000256" key="2">
    <source>
        <dbReference type="ARBA" id="ARBA00012418"/>
    </source>
</evidence>
<keyword evidence="6" id="KW-0804">Transcription</keyword>
<dbReference type="Pfam" id="PF00562">
    <property type="entry name" value="RNA_pol_Rpb2_6"/>
    <property type="match status" value="1"/>
</dbReference>
<evidence type="ECO:0000313" key="8">
    <source>
        <dbReference type="EMBL" id="VVA10511.1"/>
    </source>
</evidence>
<keyword evidence="4" id="KW-0808">Transferase</keyword>
<organism evidence="8 9">
    <name type="scientific">Prunus dulcis</name>
    <name type="common">Almond</name>
    <name type="synonym">Amygdalus dulcis</name>
    <dbReference type="NCBI Taxonomy" id="3755"/>
    <lineage>
        <taxon>Eukaryota</taxon>
        <taxon>Viridiplantae</taxon>
        <taxon>Streptophyta</taxon>
        <taxon>Embryophyta</taxon>
        <taxon>Tracheophyta</taxon>
        <taxon>Spermatophyta</taxon>
        <taxon>Magnoliopsida</taxon>
        <taxon>eudicotyledons</taxon>
        <taxon>Gunneridae</taxon>
        <taxon>Pentapetalae</taxon>
        <taxon>rosids</taxon>
        <taxon>fabids</taxon>
        <taxon>Rosales</taxon>
        <taxon>Rosaceae</taxon>
        <taxon>Amygdaloideae</taxon>
        <taxon>Amygdaleae</taxon>
        <taxon>Prunus</taxon>
    </lineage>
</organism>
<dbReference type="GO" id="GO:0032549">
    <property type="term" value="F:ribonucleoside binding"/>
    <property type="evidence" value="ECO:0007669"/>
    <property type="project" value="InterPro"/>
</dbReference>
<reference evidence="9" key="1">
    <citation type="journal article" date="2020" name="Plant J.">
        <title>Transposons played a major role in the diversification between the closely related almond and peach genomes: results from the almond genome sequence.</title>
        <authorList>
            <person name="Alioto T."/>
            <person name="Alexiou K.G."/>
            <person name="Bardil A."/>
            <person name="Barteri F."/>
            <person name="Castanera R."/>
            <person name="Cruz F."/>
            <person name="Dhingra A."/>
            <person name="Duval H."/>
            <person name="Fernandez I Marti A."/>
            <person name="Frias L."/>
            <person name="Galan B."/>
            <person name="Garcia J.L."/>
            <person name="Howad W."/>
            <person name="Gomez-Garrido J."/>
            <person name="Gut M."/>
            <person name="Julca I."/>
            <person name="Morata J."/>
            <person name="Puigdomenech P."/>
            <person name="Ribeca P."/>
            <person name="Rubio Cabetas M.J."/>
            <person name="Vlasova A."/>
            <person name="Wirthensohn M."/>
            <person name="Garcia-Mas J."/>
            <person name="Gabaldon T."/>
            <person name="Casacuberta J.M."/>
            <person name="Arus P."/>
        </authorList>
    </citation>
    <scope>NUCLEOTIDE SEQUENCE [LARGE SCALE GENOMIC DNA]</scope>
    <source>
        <strain evidence="9">cv. Texas</strain>
    </source>
</reference>
<dbReference type="InParanoid" id="A0A5E4E704"/>
<name>A0A5E4E704_PRUDU</name>
<evidence type="ECO:0000313" key="9">
    <source>
        <dbReference type="Proteomes" id="UP000327085"/>
    </source>
</evidence>
<dbReference type="Gene3D" id="2.40.270.10">
    <property type="entry name" value="DNA-directed RNA polymerase, subunit 2, domain 6"/>
    <property type="match status" value="1"/>
</dbReference>
<dbReference type="GO" id="GO:0003899">
    <property type="term" value="F:DNA-directed RNA polymerase activity"/>
    <property type="evidence" value="ECO:0007669"/>
    <property type="project" value="UniProtKB-EC"/>
</dbReference>
<dbReference type="Proteomes" id="UP000327085">
    <property type="component" value="Chromosome 7"/>
</dbReference>
<dbReference type="SUPFAM" id="SSF64484">
    <property type="entry name" value="beta and beta-prime subunits of DNA dependent RNA-polymerase"/>
    <property type="match status" value="1"/>
</dbReference>
<dbReference type="EMBL" id="CABIKO010000002">
    <property type="protein sequence ID" value="VVA10511.1"/>
    <property type="molecule type" value="Genomic_DNA"/>
</dbReference>
<dbReference type="EC" id="2.7.7.6" evidence="2"/>
<gene>
    <name evidence="8" type="ORF">ALMOND_2B000981</name>
</gene>
<dbReference type="GO" id="GO:0000428">
    <property type="term" value="C:DNA-directed RNA polymerase complex"/>
    <property type="evidence" value="ECO:0007669"/>
    <property type="project" value="UniProtKB-KW"/>
</dbReference>
<evidence type="ECO:0000259" key="7">
    <source>
        <dbReference type="Pfam" id="PF00562"/>
    </source>
</evidence>
<dbReference type="GO" id="GO:0003677">
    <property type="term" value="F:DNA binding"/>
    <property type="evidence" value="ECO:0007669"/>
    <property type="project" value="InterPro"/>
</dbReference>
<keyword evidence="3 8" id="KW-0240">DNA-directed RNA polymerase</keyword>
<dbReference type="GO" id="GO:0006351">
    <property type="term" value="P:DNA-templated transcription"/>
    <property type="evidence" value="ECO:0007669"/>
    <property type="project" value="InterPro"/>
</dbReference>
<dbReference type="InterPro" id="IPR037033">
    <property type="entry name" value="DNA-dir_RNAP_su2_hyb_sf"/>
</dbReference>
<evidence type="ECO:0000256" key="3">
    <source>
        <dbReference type="ARBA" id="ARBA00022478"/>
    </source>
</evidence>